<dbReference type="Proteomes" id="UP001396334">
    <property type="component" value="Unassembled WGS sequence"/>
</dbReference>
<comment type="caution">
    <text evidence="1">The sequence shown here is derived from an EMBL/GenBank/DDBJ whole genome shotgun (WGS) entry which is preliminary data.</text>
</comment>
<evidence type="ECO:0000313" key="2">
    <source>
        <dbReference type="Proteomes" id="UP001396334"/>
    </source>
</evidence>
<keyword evidence="2" id="KW-1185">Reference proteome</keyword>
<protein>
    <submittedName>
        <fullName evidence="1">Uncharacterized protein</fullName>
    </submittedName>
</protein>
<sequence>MSHRRRQNAIKMSNKEKHKYLKVRAVEAPIYLKVADDTLKHIWACEEESKLVLFLQRQSKPVDYTPQDFKQFNNTTVFLHLKNKPVEDIVDGFSNEWPMDHELPIYLM</sequence>
<proteinExistence type="predicted"/>
<evidence type="ECO:0000313" key="1">
    <source>
        <dbReference type="EMBL" id="KAK9006342.1"/>
    </source>
</evidence>
<organism evidence="1 2">
    <name type="scientific">Hibiscus sabdariffa</name>
    <name type="common">roselle</name>
    <dbReference type="NCBI Taxonomy" id="183260"/>
    <lineage>
        <taxon>Eukaryota</taxon>
        <taxon>Viridiplantae</taxon>
        <taxon>Streptophyta</taxon>
        <taxon>Embryophyta</taxon>
        <taxon>Tracheophyta</taxon>
        <taxon>Spermatophyta</taxon>
        <taxon>Magnoliopsida</taxon>
        <taxon>eudicotyledons</taxon>
        <taxon>Gunneridae</taxon>
        <taxon>Pentapetalae</taxon>
        <taxon>rosids</taxon>
        <taxon>malvids</taxon>
        <taxon>Malvales</taxon>
        <taxon>Malvaceae</taxon>
        <taxon>Malvoideae</taxon>
        <taxon>Hibiscus</taxon>
    </lineage>
</organism>
<reference evidence="1 2" key="1">
    <citation type="journal article" date="2024" name="G3 (Bethesda)">
        <title>Genome assembly of Hibiscus sabdariffa L. provides insights into metabolisms of medicinal natural products.</title>
        <authorList>
            <person name="Kim T."/>
        </authorList>
    </citation>
    <scope>NUCLEOTIDE SEQUENCE [LARGE SCALE GENOMIC DNA]</scope>
    <source>
        <strain evidence="1">TK-2024</strain>
        <tissue evidence="1">Old leaves</tissue>
    </source>
</reference>
<name>A0ABR2R084_9ROSI</name>
<gene>
    <name evidence="1" type="ORF">V6N11_035383</name>
</gene>
<dbReference type="EMBL" id="JBBPBN010000029">
    <property type="protein sequence ID" value="KAK9006342.1"/>
    <property type="molecule type" value="Genomic_DNA"/>
</dbReference>
<accession>A0ABR2R084</accession>